<name>A0A915L872_ROMCU</name>
<keyword evidence="1" id="KW-0812">Transmembrane</keyword>
<evidence type="ECO:0000256" key="1">
    <source>
        <dbReference type="SAM" id="Phobius"/>
    </source>
</evidence>
<organism evidence="2 3">
    <name type="scientific">Romanomermis culicivorax</name>
    <name type="common">Nematode worm</name>
    <dbReference type="NCBI Taxonomy" id="13658"/>
    <lineage>
        <taxon>Eukaryota</taxon>
        <taxon>Metazoa</taxon>
        <taxon>Ecdysozoa</taxon>
        <taxon>Nematoda</taxon>
        <taxon>Enoplea</taxon>
        <taxon>Dorylaimia</taxon>
        <taxon>Mermithida</taxon>
        <taxon>Mermithoidea</taxon>
        <taxon>Mermithidae</taxon>
        <taxon>Romanomermis</taxon>
    </lineage>
</organism>
<evidence type="ECO:0000313" key="3">
    <source>
        <dbReference type="WBParaSite" id="nRc.2.0.1.t47315-RA"/>
    </source>
</evidence>
<dbReference type="AlphaFoldDB" id="A0A915L872"/>
<reference evidence="3" key="1">
    <citation type="submission" date="2022-11" db="UniProtKB">
        <authorList>
            <consortium name="WormBaseParasite"/>
        </authorList>
    </citation>
    <scope>IDENTIFICATION</scope>
</reference>
<protein>
    <submittedName>
        <fullName evidence="3">Uncharacterized protein</fullName>
    </submittedName>
</protein>
<dbReference type="WBParaSite" id="nRc.2.0.1.t47315-RA">
    <property type="protein sequence ID" value="nRc.2.0.1.t47315-RA"/>
    <property type="gene ID" value="nRc.2.0.1.g47315"/>
</dbReference>
<keyword evidence="1" id="KW-0472">Membrane</keyword>
<feature type="transmembrane region" description="Helical" evidence="1">
    <location>
        <begin position="94"/>
        <end position="117"/>
    </location>
</feature>
<keyword evidence="2" id="KW-1185">Reference proteome</keyword>
<dbReference type="Proteomes" id="UP000887565">
    <property type="component" value="Unplaced"/>
</dbReference>
<sequence length="127" mass="14292">MMKAIKFVNFIQIYETNACKSTRDCQHVRDVEILHHSQFQAIAVVRTPETFDILKKISSEVLPLVDFNAENHNVQVRRPKMCRARGVRSDKAEISVGAQAVLIVVILIITNTVLAFATLGNEILDCI</sequence>
<proteinExistence type="predicted"/>
<evidence type="ECO:0000313" key="2">
    <source>
        <dbReference type="Proteomes" id="UP000887565"/>
    </source>
</evidence>
<keyword evidence="1" id="KW-1133">Transmembrane helix</keyword>
<accession>A0A915L872</accession>